<evidence type="ECO:0000313" key="4">
    <source>
        <dbReference type="EMBL" id="SFN52703.1"/>
    </source>
</evidence>
<dbReference type="EMBL" id="FOVP01000004">
    <property type="protein sequence ID" value="SFN52703.1"/>
    <property type="molecule type" value="Genomic_DNA"/>
</dbReference>
<dbReference type="Pfam" id="PF07719">
    <property type="entry name" value="TPR_2"/>
    <property type="match status" value="1"/>
</dbReference>
<keyword evidence="2 3" id="KW-0802">TPR repeat</keyword>
<dbReference type="InterPro" id="IPR051012">
    <property type="entry name" value="CellSynth/LPSAsmb/PSIAsmb"/>
</dbReference>
<sequence>MDRAALPWGGWHITFGAHPDDKRQLRVKIKSLSVLAIVAALQVTTPPVLAAEPSGAYLAARQARYQGDFAAAAQYYAQVLAKDPSNPAILENATVAYLALGQLDRAVAIARKIEGDGLRSQVAHMALVADETRKEEYDALLTRIQDGRGIGALADGLLAAWADLGKGDMTAALARFDAVAEERGLRSFAIYHKALALASVGDFEGADKVFSGEADGPMQRTRRGVIAWAQVLSQLDAQDRAVAVIDDTFGTDLDPEIAQLRAGLAAGNRLPFDQITKAGDGIAEVFYSLGRALMQEASDEYILLYSRVAEAIKPDHIDAVIMSAELLEQMKRHDLAIAAFKKVPRDHPSFHAAELGRSDVLRRAGRTDAAIEVLEQLAQTYPDLPTVHVAAGDLYRELENFTAAVTAYDKALALYAKRDTDQWFVHYARAISHERLDNWDKAEADFRRALELNPDHPQVLNYLGYSMVEKGINLDEALGMIERAVAAQPNSGYIVDSLGWVLYRMGRYDEAIVHMEHAAELMAVDPVVNDHLGDVLWAVDRKVEARFQWRRALSLHDSTPSVDVDADRIRAKLEVGLDKVLADEGAAPLRVVNDGG</sequence>
<feature type="repeat" description="TPR" evidence="3">
    <location>
        <begin position="423"/>
        <end position="456"/>
    </location>
</feature>
<dbReference type="InterPro" id="IPR013105">
    <property type="entry name" value="TPR_2"/>
</dbReference>
<keyword evidence="5" id="KW-1185">Reference proteome</keyword>
<dbReference type="InterPro" id="IPR011990">
    <property type="entry name" value="TPR-like_helical_dom_sf"/>
</dbReference>
<dbReference type="SMART" id="SM00028">
    <property type="entry name" value="TPR"/>
    <property type="match status" value="6"/>
</dbReference>
<dbReference type="AlphaFoldDB" id="A0A1I4ZRM8"/>
<dbReference type="Pfam" id="PF13432">
    <property type="entry name" value="TPR_16"/>
    <property type="match status" value="1"/>
</dbReference>
<dbReference type="Gene3D" id="1.25.40.10">
    <property type="entry name" value="Tetratricopeptide repeat domain"/>
    <property type="match status" value="2"/>
</dbReference>
<dbReference type="Proteomes" id="UP000198599">
    <property type="component" value="Unassembled WGS sequence"/>
</dbReference>
<dbReference type="PROSITE" id="PS50005">
    <property type="entry name" value="TPR"/>
    <property type="match status" value="2"/>
</dbReference>
<dbReference type="Pfam" id="PF14559">
    <property type="entry name" value="TPR_19"/>
    <property type="match status" value="1"/>
</dbReference>
<name>A0A1I4ZRM8_9RHOB</name>
<dbReference type="SUPFAM" id="SSF48452">
    <property type="entry name" value="TPR-like"/>
    <property type="match status" value="3"/>
</dbReference>
<evidence type="ECO:0000256" key="3">
    <source>
        <dbReference type="PROSITE-ProRule" id="PRU00339"/>
    </source>
</evidence>
<evidence type="ECO:0000256" key="2">
    <source>
        <dbReference type="ARBA" id="ARBA00022803"/>
    </source>
</evidence>
<feature type="repeat" description="TPR" evidence="3">
    <location>
        <begin position="385"/>
        <end position="418"/>
    </location>
</feature>
<gene>
    <name evidence="4" type="ORF">SAMN04487859_10448</name>
</gene>
<evidence type="ECO:0000256" key="1">
    <source>
        <dbReference type="ARBA" id="ARBA00022737"/>
    </source>
</evidence>
<organism evidence="4 5">
    <name type="scientific">Roseovarius lutimaris</name>
    <dbReference type="NCBI Taxonomy" id="1005928"/>
    <lineage>
        <taxon>Bacteria</taxon>
        <taxon>Pseudomonadati</taxon>
        <taxon>Pseudomonadota</taxon>
        <taxon>Alphaproteobacteria</taxon>
        <taxon>Rhodobacterales</taxon>
        <taxon>Roseobacteraceae</taxon>
        <taxon>Roseovarius</taxon>
    </lineage>
</organism>
<dbReference type="Pfam" id="PF13374">
    <property type="entry name" value="TPR_10"/>
    <property type="match status" value="1"/>
</dbReference>
<keyword evidence="1" id="KW-0677">Repeat</keyword>
<protein>
    <submittedName>
        <fullName evidence="4">Flp pilus assembly protein TadD, contains TPR repeats</fullName>
    </submittedName>
</protein>
<dbReference type="PANTHER" id="PTHR45586">
    <property type="entry name" value="TPR REPEAT-CONTAINING PROTEIN PA4667"/>
    <property type="match status" value="1"/>
</dbReference>
<dbReference type="PANTHER" id="PTHR45586:SF1">
    <property type="entry name" value="LIPOPOLYSACCHARIDE ASSEMBLY PROTEIN B"/>
    <property type="match status" value="1"/>
</dbReference>
<dbReference type="InterPro" id="IPR019734">
    <property type="entry name" value="TPR_rpt"/>
</dbReference>
<dbReference type="OrthoDB" id="9766710at2"/>
<accession>A0A1I4ZRM8</accession>
<reference evidence="5" key="1">
    <citation type="submission" date="2016-10" db="EMBL/GenBank/DDBJ databases">
        <authorList>
            <person name="Varghese N."/>
            <person name="Submissions S."/>
        </authorList>
    </citation>
    <scope>NUCLEOTIDE SEQUENCE [LARGE SCALE GENOMIC DNA]</scope>
    <source>
        <strain evidence="5">DSM 28463</strain>
    </source>
</reference>
<dbReference type="STRING" id="1005928.SAMN04487859_10448"/>
<dbReference type="Pfam" id="PF13181">
    <property type="entry name" value="TPR_8"/>
    <property type="match status" value="1"/>
</dbReference>
<proteinExistence type="predicted"/>
<evidence type="ECO:0000313" key="5">
    <source>
        <dbReference type="Proteomes" id="UP000198599"/>
    </source>
</evidence>